<evidence type="ECO:0000256" key="1">
    <source>
        <dbReference type="ARBA" id="ARBA00010641"/>
    </source>
</evidence>
<dbReference type="EMBL" id="SSMQ01000018">
    <property type="protein sequence ID" value="TKD06530.1"/>
    <property type="molecule type" value="Genomic_DNA"/>
</dbReference>
<accession>A0A4U1JBJ5</accession>
<name>A0A4U1JBJ5_9BACT</name>
<organism evidence="7 8">
    <name type="scientific">Polyangium fumosum</name>
    <dbReference type="NCBI Taxonomy" id="889272"/>
    <lineage>
        <taxon>Bacteria</taxon>
        <taxon>Pseudomonadati</taxon>
        <taxon>Myxococcota</taxon>
        <taxon>Polyangia</taxon>
        <taxon>Polyangiales</taxon>
        <taxon>Polyangiaceae</taxon>
        <taxon>Polyangium</taxon>
    </lineage>
</organism>
<proteinExistence type="inferred from homology"/>
<protein>
    <submittedName>
        <fullName evidence="7">Sigma-70 family RNA polymerase sigma factor</fullName>
    </submittedName>
</protein>
<dbReference type="InterPro" id="IPR036388">
    <property type="entry name" value="WH-like_DNA-bd_sf"/>
</dbReference>
<gene>
    <name evidence="7" type="ORF">E8A74_18615</name>
</gene>
<dbReference type="OrthoDB" id="9780326at2"/>
<evidence type="ECO:0000256" key="3">
    <source>
        <dbReference type="ARBA" id="ARBA00023082"/>
    </source>
</evidence>
<dbReference type="PANTHER" id="PTHR43133:SF51">
    <property type="entry name" value="RNA POLYMERASE SIGMA FACTOR"/>
    <property type="match status" value="1"/>
</dbReference>
<evidence type="ECO:0000256" key="2">
    <source>
        <dbReference type="ARBA" id="ARBA00023015"/>
    </source>
</evidence>
<dbReference type="GO" id="GO:0006352">
    <property type="term" value="P:DNA-templated transcription initiation"/>
    <property type="evidence" value="ECO:0007669"/>
    <property type="project" value="InterPro"/>
</dbReference>
<evidence type="ECO:0000259" key="6">
    <source>
        <dbReference type="Pfam" id="PF08281"/>
    </source>
</evidence>
<dbReference type="Pfam" id="PF08281">
    <property type="entry name" value="Sigma70_r4_2"/>
    <property type="match status" value="1"/>
</dbReference>
<sequence>MDEREFTRALESQRTKLQAWLSRRFPAADVPDLVQETLLSCWKKREEYDPAKEIGGWVHYQMRTVAYAYQKRVRVRERFALHLDEADVAASPSTPEREASIQETDSLLHQILDSLPTQEREMVAARFFDELSIREIATSFGRTADAVDAALRRVNKKMREALQRVGVEDARRGVVLPFLIERSGGAEVEDDTQGARPTPVSTSLPAAAPPARPTTDTWGPWARRFAVAAGVIALLLFLLSRRDAPWANHLALVVPDLRPGGVVPVVTELMQSRPMVEPPPFCPPSPPPRALPCPADDTYKNAGPRSLGRAAAIAHDRGDKKSVAEACRMAGPGNVFCRELQSVHP</sequence>
<dbReference type="SUPFAM" id="SSF88659">
    <property type="entry name" value="Sigma3 and sigma4 domains of RNA polymerase sigma factors"/>
    <property type="match status" value="1"/>
</dbReference>
<feature type="domain" description="RNA polymerase sigma factor 70 region 4 type 2" evidence="6">
    <location>
        <begin position="107"/>
        <end position="157"/>
    </location>
</feature>
<dbReference type="GO" id="GO:0016987">
    <property type="term" value="F:sigma factor activity"/>
    <property type="evidence" value="ECO:0007669"/>
    <property type="project" value="UniProtKB-KW"/>
</dbReference>
<keyword evidence="2" id="KW-0805">Transcription regulation</keyword>
<feature type="compositionally biased region" description="Low complexity" evidence="5">
    <location>
        <begin position="197"/>
        <end position="206"/>
    </location>
</feature>
<dbReference type="NCBIfam" id="TIGR02937">
    <property type="entry name" value="sigma70-ECF"/>
    <property type="match status" value="1"/>
</dbReference>
<dbReference type="RefSeq" id="WP_136930381.1">
    <property type="nucleotide sequence ID" value="NZ_SSMQ01000018.1"/>
</dbReference>
<dbReference type="AlphaFoldDB" id="A0A4U1JBJ5"/>
<dbReference type="InterPro" id="IPR013325">
    <property type="entry name" value="RNA_pol_sigma_r2"/>
</dbReference>
<dbReference type="PANTHER" id="PTHR43133">
    <property type="entry name" value="RNA POLYMERASE ECF-TYPE SIGMA FACTO"/>
    <property type="match status" value="1"/>
</dbReference>
<dbReference type="InterPro" id="IPR013249">
    <property type="entry name" value="RNA_pol_sigma70_r4_t2"/>
</dbReference>
<dbReference type="SUPFAM" id="SSF88946">
    <property type="entry name" value="Sigma2 domain of RNA polymerase sigma factors"/>
    <property type="match status" value="1"/>
</dbReference>
<evidence type="ECO:0000313" key="7">
    <source>
        <dbReference type="EMBL" id="TKD06530.1"/>
    </source>
</evidence>
<feature type="region of interest" description="Disordered" evidence="5">
    <location>
        <begin position="185"/>
        <end position="214"/>
    </location>
</feature>
<keyword evidence="8" id="KW-1185">Reference proteome</keyword>
<reference evidence="7 8" key="1">
    <citation type="submission" date="2019-04" db="EMBL/GenBank/DDBJ databases">
        <authorList>
            <person name="Li Y."/>
            <person name="Wang J."/>
        </authorList>
    </citation>
    <scope>NUCLEOTIDE SEQUENCE [LARGE SCALE GENOMIC DNA]</scope>
    <source>
        <strain evidence="7 8">DSM 14668</strain>
    </source>
</reference>
<comment type="similarity">
    <text evidence="1">Belongs to the sigma-70 factor family. ECF subfamily.</text>
</comment>
<keyword evidence="4" id="KW-0804">Transcription</keyword>
<dbReference type="GO" id="GO:0003677">
    <property type="term" value="F:DNA binding"/>
    <property type="evidence" value="ECO:0007669"/>
    <property type="project" value="InterPro"/>
</dbReference>
<comment type="caution">
    <text evidence="7">The sequence shown here is derived from an EMBL/GenBank/DDBJ whole genome shotgun (WGS) entry which is preliminary data.</text>
</comment>
<dbReference type="InterPro" id="IPR013324">
    <property type="entry name" value="RNA_pol_sigma_r3/r4-like"/>
</dbReference>
<dbReference type="Proteomes" id="UP000309215">
    <property type="component" value="Unassembled WGS sequence"/>
</dbReference>
<dbReference type="InterPro" id="IPR039425">
    <property type="entry name" value="RNA_pol_sigma-70-like"/>
</dbReference>
<dbReference type="Gene3D" id="1.10.1740.10">
    <property type="match status" value="1"/>
</dbReference>
<dbReference type="InterPro" id="IPR014284">
    <property type="entry name" value="RNA_pol_sigma-70_dom"/>
</dbReference>
<evidence type="ECO:0000313" key="8">
    <source>
        <dbReference type="Proteomes" id="UP000309215"/>
    </source>
</evidence>
<dbReference type="Gene3D" id="1.10.10.10">
    <property type="entry name" value="Winged helix-like DNA-binding domain superfamily/Winged helix DNA-binding domain"/>
    <property type="match status" value="1"/>
</dbReference>
<evidence type="ECO:0000256" key="4">
    <source>
        <dbReference type="ARBA" id="ARBA00023163"/>
    </source>
</evidence>
<keyword evidence="3" id="KW-0731">Sigma factor</keyword>
<evidence type="ECO:0000256" key="5">
    <source>
        <dbReference type="SAM" id="MobiDB-lite"/>
    </source>
</evidence>